<evidence type="ECO:0000313" key="2">
    <source>
        <dbReference type="Proteomes" id="UP000554054"/>
    </source>
</evidence>
<comment type="caution">
    <text evidence="1">The sequence shown here is derived from an EMBL/GenBank/DDBJ whole genome shotgun (WGS) entry which is preliminary data.</text>
</comment>
<proteinExistence type="predicted"/>
<sequence>MTTADQVHVRSVRDEPASGDGHRVLVDRIWPRGVSKEAAALDDWLKDVGPSTELRKWFGHDPERFDEFATKYAQELKGTDAWQQLQQIVADHGRVTLLFGAADREHNQAVVLQDLLTR</sequence>
<organism evidence="1 2">
    <name type="scientific">Janibacter cremeus</name>
    <dbReference type="NCBI Taxonomy" id="1285192"/>
    <lineage>
        <taxon>Bacteria</taxon>
        <taxon>Bacillati</taxon>
        <taxon>Actinomycetota</taxon>
        <taxon>Actinomycetes</taxon>
        <taxon>Micrococcales</taxon>
        <taxon>Intrasporangiaceae</taxon>
        <taxon>Janibacter</taxon>
    </lineage>
</organism>
<dbReference type="Proteomes" id="UP000554054">
    <property type="component" value="Unassembled WGS sequence"/>
</dbReference>
<dbReference type="PANTHER" id="PTHR36849">
    <property type="entry name" value="CYTOPLASMIC PROTEIN-RELATED"/>
    <property type="match status" value="1"/>
</dbReference>
<dbReference type="RefSeq" id="WP_185990460.1">
    <property type="nucleotide sequence ID" value="NZ_JACCAE010000001.1"/>
</dbReference>
<keyword evidence="2" id="KW-1185">Reference proteome</keyword>
<dbReference type="AlphaFoldDB" id="A0A852VNN1"/>
<dbReference type="InterPro" id="IPR052552">
    <property type="entry name" value="YeaO-like"/>
</dbReference>
<reference evidence="1 2" key="1">
    <citation type="submission" date="2020-07" db="EMBL/GenBank/DDBJ databases">
        <title>Sequencing the genomes of 1000 actinobacteria strains.</title>
        <authorList>
            <person name="Klenk H.-P."/>
        </authorList>
    </citation>
    <scope>NUCLEOTIDE SEQUENCE [LARGE SCALE GENOMIC DNA]</scope>
    <source>
        <strain evidence="1 2">DSM 26154</strain>
    </source>
</reference>
<dbReference type="EMBL" id="JACCAE010000001">
    <property type="protein sequence ID" value="NYF97539.1"/>
    <property type="molecule type" value="Genomic_DNA"/>
</dbReference>
<gene>
    <name evidence="1" type="ORF">BJY20_000931</name>
</gene>
<dbReference type="Pfam" id="PF22752">
    <property type="entry name" value="DUF488-N3i"/>
    <property type="match status" value="1"/>
</dbReference>
<protein>
    <submittedName>
        <fullName evidence="1">Uncharacterized protein YeaO (DUF488 family)</fullName>
    </submittedName>
</protein>
<name>A0A852VNN1_9MICO</name>
<dbReference type="PANTHER" id="PTHR36849:SF1">
    <property type="entry name" value="CYTOPLASMIC PROTEIN"/>
    <property type="match status" value="1"/>
</dbReference>
<accession>A0A852VNN1</accession>
<evidence type="ECO:0000313" key="1">
    <source>
        <dbReference type="EMBL" id="NYF97539.1"/>
    </source>
</evidence>